<keyword evidence="2" id="KW-0328">Glycosyltransferase</keyword>
<sequence>MRILFVSHTDSHGIFRVGSHHLSAELARLGHDVVHLSTPISMVHRVLGRVPRSRARATPSDEVDASGVRHIVPRTALPAGIGTFSVATELRRRRLDRFDLVLVDQPLMWHQSVRELADIVVYRPTDEYPRGMKAGLQRDALHHVDGVIATSVEVLRGLGDVRVPAIVVPNGVDTARFTETNGTRAETCVYAGALDRRFDWGQTARWAGAHRDVRFELIGPLTGEPPRLPDNVAVLGALPYDELPARFAAARVGLLPLSDDPGNAGRSPMKLYEYLASGLNVVSRRTPVIASDPSNGVYTYADEAEAQRALQAALERREPNGSGAQLAQSHSWTAKVAAILTFVGGL</sequence>
<proteinExistence type="predicted"/>
<evidence type="ECO:0000313" key="2">
    <source>
        <dbReference type="EMBL" id="MDT3331729.1"/>
    </source>
</evidence>
<dbReference type="EC" id="2.4.-.-" evidence="2"/>
<dbReference type="PANTHER" id="PTHR12526">
    <property type="entry name" value="GLYCOSYLTRANSFERASE"/>
    <property type="match status" value="1"/>
</dbReference>
<dbReference type="RefSeq" id="WP_311870767.1">
    <property type="nucleotide sequence ID" value="NZ_JAUZVT010000003.1"/>
</dbReference>
<dbReference type="Gene3D" id="3.40.50.2000">
    <property type="entry name" value="Glycogen Phosphorylase B"/>
    <property type="match status" value="1"/>
</dbReference>
<evidence type="ECO:0000259" key="1">
    <source>
        <dbReference type="Pfam" id="PF13524"/>
    </source>
</evidence>
<dbReference type="GO" id="GO:0016757">
    <property type="term" value="F:glycosyltransferase activity"/>
    <property type="evidence" value="ECO:0007669"/>
    <property type="project" value="UniProtKB-KW"/>
</dbReference>
<dbReference type="PANTHER" id="PTHR12526:SF600">
    <property type="entry name" value="GLYCOSYL TRANSFERASE GROUP 1"/>
    <property type="match status" value="1"/>
</dbReference>
<keyword evidence="3" id="KW-1185">Reference proteome</keyword>
<dbReference type="Proteomes" id="UP001262835">
    <property type="component" value="Unassembled WGS sequence"/>
</dbReference>
<dbReference type="Gene3D" id="3.40.50.11010">
    <property type="match status" value="1"/>
</dbReference>
<gene>
    <name evidence="2" type="ORF">Q9S78_13745</name>
</gene>
<dbReference type="EMBL" id="JAUZVT010000003">
    <property type="protein sequence ID" value="MDT3331729.1"/>
    <property type="molecule type" value="Genomic_DNA"/>
</dbReference>
<dbReference type="Pfam" id="PF13524">
    <property type="entry name" value="Glyco_trans_1_2"/>
    <property type="match status" value="1"/>
</dbReference>
<comment type="caution">
    <text evidence="2">The sequence shown here is derived from an EMBL/GenBank/DDBJ whole genome shotgun (WGS) entry which is preliminary data.</text>
</comment>
<dbReference type="SUPFAM" id="SSF53756">
    <property type="entry name" value="UDP-Glycosyltransferase/glycogen phosphorylase"/>
    <property type="match status" value="1"/>
</dbReference>
<name>A0ABU3GMK8_9MICO</name>
<dbReference type="InterPro" id="IPR055259">
    <property type="entry name" value="YkvP/CgeB_Glyco_trans-like"/>
</dbReference>
<evidence type="ECO:0000313" key="3">
    <source>
        <dbReference type="Proteomes" id="UP001262835"/>
    </source>
</evidence>
<feature type="domain" description="Spore protein YkvP/CgeB glycosyl transferase-like" evidence="1">
    <location>
        <begin position="211"/>
        <end position="339"/>
    </location>
</feature>
<protein>
    <submittedName>
        <fullName evidence="2">Glycosyltransferase</fullName>
        <ecNumber evidence="2">2.4.-.-</ecNumber>
    </submittedName>
</protein>
<accession>A0ABU3GMK8</accession>
<organism evidence="2 3">
    <name type="scientific">Microbacterium aquilitoris</name>
    <dbReference type="NCBI Taxonomy" id="3067307"/>
    <lineage>
        <taxon>Bacteria</taxon>
        <taxon>Bacillati</taxon>
        <taxon>Actinomycetota</taxon>
        <taxon>Actinomycetes</taxon>
        <taxon>Micrococcales</taxon>
        <taxon>Microbacteriaceae</taxon>
        <taxon>Microbacterium</taxon>
    </lineage>
</organism>
<keyword evidence="2" id="KW-0808">Transferase</keyword>
<reference evidence="2 3" key="1">
    <citation type="submission" date="2023-08" db="EMBL/GenBank/DDBJ databases">
        <title>Microbacterium aquilitoris sp. nov. and Microbacterium gwkjibeachense sp. nov., isolated from beach.</title>
        <authorList>
            <person name="Lee S.D."/>
            <person name="Yang H."/>
            <person name="Kim I."/>
        </authorList>
    </citation>
    <scope>NUCLEOTIDE SEQUENCE [LARGE SCALE GENOMIC DNA]</scope>
    <source>
        <strain evidence="2 3">KSW-18</strain>
    </source>
</reference>